<dbReference type="AlphaFoldDB" id="A0A7L0VSH0"/>
<comment type="caution">
    <text evidence="3">The sequence shown here is derived from an EMBL/GenBank/DDBJ whole genome shotgun (WGS) entry which is preliminary data.</text>
</comment>
<feature type="non-terminal residue" evidence="3">
    <location>
        <position position="611"/>
    </location>
</feature>
<feature type="compositionally biased region" description="Polar residues" evidence="1">
    <location>
        <begin position="80"/>
        <end position="96"/>
    </location>
</feature>
<protein>
    <submittedName>
        <fullName evidence="3">RSCA1 protein</fullName>
    </submittedName>
</protein>
<evidence type="ECO:0000313" key="3">
    <source>
        <dbReference type="EMBL" id="NXL81880.1"/>
    </source>
</evidence>
<sequence length="611" mass="64424">MPSLPASDGFQNPVQSSGLNSKICNPTNQLLDRSVSAPASVCSSESSLAEPVDPRAVKTSDSSPEHQITPEKEHALVLQHHSNSSSLANNDPSLHTGDGTCSNPACLSQKTLKETFSSDILKECNAKGQDHGQEHPLEVTEVHLDDTATKHRQDKDVCLSSKQEQKHELPTNHRMCKEPEKEHPEEQTETADPEPPCCVGGVEKPAVAEAKQPENPPMEMRDGLQRAGLSCVEGSIQLSASCSHVHMEASMEIDAVEQAAAEAQSSARQQKQQTENRHISTPNLEACSMEVELLKSLSPLCDPLSTSDVLQSKSTSEIPAEYHELANIAADSPSPSSTQQLDTDPGGPSEEPYFPLASALKELHKLLVISRKGECKILASEEVSQLEMVHREPAVQQKGLPEGEWKGSDPASQEQSCSFPEVRSEGGGAEGSQPCDSDTGPISPGQPVLRGGALESQKGSGKSDVVLLSSAATPGQQQSPEQREVLAGGSQSPPSPTLEQSTPVSSTPASGEGAPQDTQCLFTGAPGRSGSAPAGLWPLGVREEPQLNPPAAYTRLTTGASPPPAFPVADVDRILGAGFTPQEALQALEQAGGNADLALLILLAKSIVVPT</sequence>
<dbReference type="Proteomes" id="UP000558164">
    <property type="component" value="Unassembled WGS sequence"/>
</dbReference>
<reference evidence="3 4" key="1">
    <citation type="submission" date="2019-09" db="EMBL/GenBank/DDBJ databases">
        <title>Bird 10,000 Genomes (B10K) Project - Family phase.</title>
        <authorList>
            <person name="Zhang G."/>
        </authorList>
    </citation>
    <scope>NUCLEOTIDE SEQUENCE [LARGE SCALE GENOMIC DNA]</scope>
    <source>
        <strain evidence="3">B10K-DU-001-35</strain>
        <tissue evidence="3">Muscle</tissue>
    </source>
</reference>
<evidence type="ECO:0000259" key="2">
    <source>
        <dbReference type="PROSITE" id="PS50030"/>
    </source>
</evidence>
<dbReference type="SMART" id="SM00165">
    <property type="entry name" value="UBA"/>
    <property type="match status" value="1"/>
</dbReference>
<evidence type="ECO:0000313" key="4">
    <source>
        <dbReference type="Proteomes" id="UP000558164"/>
    </source>
</evidence>
<feature type="compositionally biased region" description="Low complexity" evidence="1">
    <location>
        <begin position="34"/>
        <end position="51"/>
    </location>
</feature>
<feature type="domain" description="UBA" evidence="2">
    <location>
        <begin position="571"/>
        <end position="605"/>
    </location>
</feature>
<keyword evidence="4" id="KW-1185">Reference proteome</keyword>
<feature type="region of interest" description="Disordered" evidence="1">
    <location>
        <begin position="394"/>
        <end position="537"/>
    </location>
</feature>
<dbReference type="OrthoDB" id="1047367at2759"/>
<gene>
    <name evidence="3" type="primary">Rsc1a1</name>
    <name evidence="3" type="ORF">LEPASP_R10813</name>
</gene>
<proteinExistence type="predicted"/>
<feature type="compositionally biased region" description="Low complexity" evidence="1">
    <location>
        <begin position="257"/>
        <end position="273"/>
    </location>
</feature>
<feature type="compositionally biased region" description="Basic and acidic residues" evidence="1">
    <location>
        <begin position="151"/>
        <end position="186"/>
    </location>
</feature>
<feature type="compositionally biased region" description="Polar residues" evidence="1">
    <location>
        <begin position="9"/>
        <end position="31"/>
    </location>
</feature>
<dbReference type="PANTHER" id="PTHR15397">
    <property type="entry name" value="SODIUM-GLUCOSE COTRANSPORTER REGULATORY PROTEIN -RELATED"/>
    <property type="match status" value="1"/>
</dbReference>
<feature type="region of interest" description="Disordered" evidence="1">
    <location>
        <begin position="329"/>
        <end position="354"/>
    </location>
</feature>
<feature type="region of interest" description="Disordered" evidence="1">
    <location>
        <begin position="1"/>
        <end position="96"/>
    </location>
</feature>
<dbReference type="InterPro" id="IPR015940">
    <property type="entry name" value="UBA"/>
</dbReference>
<feature type="region of interest" description="Disordered" evidence="1">
    <location>
        <begin position="151"/>
        <end position="197"/>
    </location>
</feature>
<dbReference type="PANTHER" id="PTHR15397:SF3">
    <property type="entry name" value="DNA DAMAGE INDUCIBLE 1 HOMOLOG 2"/>
    <property type="match status" value="1"/>
</dbReference>
<organism evidence="3 4">
    <name type="scientific">Leptocoma aspasia</name>
    <dbReference type="NCBI Taxonomy" id="2585812"/>
    <lineage>
        <taxon>Eukaryota</taxon>
        <taxon>Metazoa</taxon>
        <taxon>Chordata</taxon>
        <taxon>Craniata</taxon>
        <taxon>Vertebrata</taxon>
        <taxon>Euteleostomi</taxon>
        <taxon>Archelosauria</taxon>
        <taxon>Archosauria</taxon>
        <taxon>Dinosauria</taxon>
        <taxon>Saurischia</taxon>
        <taxon>Theropoda</taxon>
        <taxon>Coelurosauria</taxon>
        <taxon>Aves</taxon>
        <taxon>Neognathae</taxon>
        <taxon>Neoaves</taxon>
        <taxon>Telluraves</taxon>
        <taxon>Australaves</taxon>
        <taxon>Passeriformes</taxon>
        <taxon>Passeroidea</taxon>
        <taxon>Nectariniidae</taxon>
        <taxon>Leptocoma</taxon>
    </lineage>
</organism>
<dbReference type="PROSITE" id="PS50030">
    <property type="entry name" value="UBA"/>
    <property type="match status" value="1"/>
</dbReference>
<dbReference type="EMBL" id="VXAX01007700">
    <property type="protein sequence ID" value="NXL81880.1"/>
    <property type="molecule type" value="Genomic_DNA"/>
</dbReference>
<feature type="compositionally biased region" description="Low complexity" evidence="1">
    <location>
        <begin position="524"/>
        <end position="535"/>
    </location>
</feature>
<feature type="compositionally biased region" description="Polar residues" evidence="1">
    <location>
        <begin position="489"/>
        <end position="509"/>
    </location>
</feature>
<name>A0A7L0VSH0_9PASE</name>
<feature type="compositionally biased region" description="Polar residues" evidence="1">
    <location>
        <begin position="470"/>
        <end position="480"/>
    </location>
</feature>
<feature type="compositionally biased region" description="Polar residues" evidence="1">
    <location>
        <begin position="333"/>
        <end position="342"/>
    </location>
</feature>
<feature type="region of interest" description="Disordered" evidence="1">
    <location>
        <begin position="257"/>
        <end position="283"/>
    </location>
</feature>
<feature type="non-terminal residue" evidence="3">
    <location>
        <position position="1"/>
    </location>
</feature>
<accession>A0A7L0VSH0</accession>
<evidence type="ECO:0000256" key="1">
    <source>
        <dbReference type="SAM" id="MobiDB-lite"/>
    </source>
</evidence>